<sequence length="209" mass="22838">MTKKVPAQGLGRRLQPDDVTVLSTISRGRPKAGVFSINESPLSTPSSDFEGIQRMAVHRAFFSSIRRTAMRGPCLSPNGSPTSAHNVHYVAAWRLERSEQERLSSIAYATTATCAAEVSDSMTSFSAHCSAVPQVPSYGAPRLGWRPLPDPRSDRRFCRNCRLGCACPAELDDADMKDNESTLTGQVSSHSSERSSTLPCVHKQMRLLN</sequence>
<dbReference type="Proteomes" id="UP001153331">
    <property type="component" value="Unassembled WGS sequence"/>
</dbReference>
<gene>
    <name evidence="1" type="ORF">OPT61_g880</name>
</gene>
<protein>
    <submittedName>
        <fullName evidence="1">Uncharacterized protein</fullName>
    </submittedName>
</protein>
<evidence type="ECO:0000313" key="2">
    <source>
        <dbReference type="Proteomes" id="UP001153331"/>
    </source>
</evidence>
<accession>A0ACC2IS49</accession>
<name>A0ACC2IS49_9PLEO</name>
<dbReference type="EMBL" id="JAPHNI010000031">
    <property type="protein sequence ID" value="KAJ8118055.1"/>
    <property type="molecule type" value="Genomic_DNA"/>
</dbReference>
<comment type="caution">
    <text evidence="1">The sequence shown here is derived from an EMBL/GenBank/DDBJ whole genome shotgun (WGS) entry which is preliminary data.</text>
</comment>
<proteinExistence type="predicted"/>
<keyword evidence="2" id="KW-1185">Reference proteome</keyword>
<reference evidence="1" key="1">
    <citation type="submission" date="2022-11" db="EMBL/GenBank/DDBJ databases">
        <title>Genome Sequence of Boeremia exigua.</title>
        <authorList>
            <person name="Buettner E."/>
        </authorList>
    </citation>
    <scope>NUCLEOTIDE SEQUENCE</scope>
    <source>
        <strain evidence="1">CU02</strain>
    </source>
</reference>
<evidence type="ECO:0000313" key="1">
    <source>
        <dbReference type="EMBL" id="KAJ8118055.1"/>
    </source>
</evidence>
<organism evidence="1 2">
    <name type="scientific">Boeremia exigua</name>
    <dbReference type="NCBI Taxonomy" id="749465"/>
    <lineage>
        <taxon>Eukaryota</taxon>
        <taxon>Fungi</taxon>
        <taxon>Dikarya</taxon>
        <taxon>Ascomycota</taxon>
        <taxon>Pezizomycotina</taxon>
        <taxon>Dothideomycetes</taxon>
        <taxon>Pleosporomycetidae</taxon>
        <taxon>Pleosporales</taxon>
        <taxon>Pleosporineae</taxon>
        <taxon>Didymellaceae</taxon>
        <taxon>Boeremia</taxon>
    </lineage>
</organism>